<dbReference type="Proteomes" id="UP001632038">
    <property type="component" value="Unassembled WGS sequence"/>
</dbReference>
<dbReference type="Pfam" id="PF03168">
    <property type="entry name" value="LEA_2"/>
    <property type="match status" value="1"/>
</dbReference>
<keyword evidence="4 5" id="KW-0472">Membrane</keyword>
<dbReference type="EMBL" id="JAVIJP010000006">
    <property type="protein sequence ID" value="KAL3651253.1"/>
    <property type="molecule type" value="Genomic_DNA"/>
</dbReference>
<proteinExistence type="predicted"/>
<dbReference type="InterPro" id="IPR044839">
    <property type="entry name" value="NDR1-like"/>
</dbReference>
<dbReference type="PANTHER" id="PTHR31415">
    <property type="entry name" value="OS05G0367900 PROTEIN"/>
    <property type="match status" value="1"/>
</dbReference>
<name>A0ABD3E9W2_9LAMI</name>
<keyword evidence="3 5" id="KW-1133">Transmembrane helix</keyword>
<dbReference type="InterPro" id="IPR004864">
    <property type="entry name" value="LEA_2"/>
</dbReference>
<evidence type="ECO:0000256" key="2">
    <source>
        <dbReference type="ARBA" id="ARBA00022692"/>
    </source>
</evidence>
<organism evidence="7 8">
    <name type="scientific">Castilleja foliolosa</name>
    <dbReference type="NCBI Taxonomy" id="1961234"/>
    <lineage>
        <taxon>Eukaryota</taxon>
        <taxon>Viridiplantae</taxon>
        <taxon>Streptophyta</taxon>
        <taxon>Embryophyta</taxon>
        <taxon>Tracheophyta</taxon>
        <taxon>Spermatophyta</taxon>
        <taxon>Magnoliopsida</taxon>
        <taxon>eudicotyledons</taxon>
        <taxon>Gunneridae</taxon>
        <taxon>Pentapetalae</taxon>
        <taxon>asterids</taxon>
        <taxon>lamiids</taxon>
        <taxon>Lamiales</taxon>
        <taxon>Orobanchaceae</taxon>
        <taxon>Pedicularideae</taxon>
        <taxon>Castillejinae</taxon>
        <taxon>Castilleja</taxon>
    </lineage>
</organism>
<keyword evidence="8" id="KW-1185">Reference proteome</keyword>
<evidence type="ECO:0000313" key="8">
    <source>
        <dbReference type="Proteomes" id="UP001632038"/>
    </source>
</evidence>
<reference evidence="8" key="1">
    <citation type="journal article" date="2024" name="IScience">
        <title>Strigolactones Initiate the Formation of Haustorium-like Structures in Castilleja.</title>
        <authorList>
            <person name="Buerger M."/>
            <person name="Peterson D."/>
            <person name="Chory J."/>
        </authorList>
    </citation>
    <scope>NUCLEOTIDE SEQUENCE [LARGE SCALE GENOMIC DNA]</scope>
</reference>
<gene>
    <name evidence="7" type="ORF">CASFOL_004255</name>
</gene>
<evidence type="ECO:0000256" key="1">
    <source>
        <dbReference type="ARBA" id="ARBA00004167"/>
    </source>
</evidence>
<evidence type="ECO:0000256" key="4">
    <source>
        <dbReference type="ARBA" id="ARBA00023136"/>
    </source>
</evidence>
<evidence type="ECO:0000256" key="5">
    <source>
        <dbReference type="SAM" id="Phobius"/>
    </source>
</evidence>
<dbReference type="AlphaFoldDB" id="A0ABD3E9W2"/>
<evidence type="ECO:0000259" key="6">
    <source>
        <dbReference type="Pfam" id="PF03168"/>
    </source>
</evidence>
<evidence type="ECO:0000256" key="3">
    <source>
        <dbReference type="ARBA" id="ARBA00022989"/>
    </source>
</evidence>
<evidence type="ECO:0000313" key="7">
    <source>
        <dbReference type="EMBL" id="KAL3651253.1"/>
    </source>
</evidence>
<feature type="domain" description="Late embryogenesis abundant protein LEA-2 subgroup" evidence="6">
    <location>
        <begin position="81"/>
        <end position="166"/>
    </location>
</feature>
<sequence length="204" mass="23158">MSQVAQNTPNDPPTVKCYNNKTILFLLVIKFVVILIALITLPILFWVTTHPTKPEFSITRAHVDRLNFTRPSTIDSSIHLTIRSYNPNGFTEIYYDEIFVHASYKGQKITSQAQLPQVYQDDHEETINQCAYLVGHQQIMGNENQTESDLRAGKLELNFEMSGTLRWRMGSSESEINLFSVNCVAIMPFGTSYVKGPFNCSTTL</sequence>
<keyword evidence="2 5" id="KW-0812">Transmembrane</keyword>
<accession>A0ABD3E9W2</accession>
<dbReference type="PANTHER" id="PTHR31415:SF20">
    <property type="entry name" value="NDR1_HIN1-LIKE PROTEIN 26"/>
    <property type="match status" value="1"/>
</dbReference>
<feature type="transmembrane region" description="Helical" evidence="5">
    <location>
        <begin position="23"/>
        <end position="47"/>
    </location>
</feature>
<dbReference type="GO" id="GO:0016020">
    <property type="term" value="C:membrane"/>
    <property type="evidence" value="ECO:0007669"/>
    <property type="project" value="UniProtKB-SubCell"/>
</dbReference>
<comment type="caution">
    <text evidence="7">The sequence shown here is derived from an EMBL/GenBank/DDBJ whole genome shotgun (WGS) entry which is preliminary data.</text>
</comment>
<protein>
    <recommendedName>
        <fullName evidence="6">Late embryogenesis abundant protein LEA-2 subgroup domain-containing protein</fullName>
    </recommendedName>
</protein>
<comment type="subcellular location">
    <subcellularLocation>
        <location evidence="1">Membrane</location>
        <topology evidence="1">Single-pass membrane protein</topology>
    </subcellularLocation>
</comment>